<evidence type="ECO:0000313" key="4">
    <source>
        <dbReference type="EMBL" id="SCP97841.1"/>
    </source>
</evidence>
<protein>
    <recommendedName>
        <fullName evidence="3">DUF6591 domain-containing protein</fullName>
    </recommendedName>
</protein>
<dbReference type="OrthoDB" id="1808020at2"/>
<reference evidence="4 5" key="1">
    <citation type="submission" date="2016-09" db="EMBL/GenBank/DDBJ databases">
        <authorList>
            <person name="Capua I."/>
            <person name="De Benedictis P."/>
            <person name="Joannis T."/>
            <person name="Lombin L.H."/>
            <person name="Cattoli G."/>
        </authorList>
    </citation>
    <scope>NUCLEOTIDE SEQUENCE [LARGE SCALE GENOMIC DNA]</scope>
    <source>
        <strain evidence="4 5">GluBS11</strain>
    </source>
</reference>
<dbReference type="EMBL" id="FMKA01000014">
    <property type="protein sequence ID" value="SCP97841.1"/>
    <property type="molecule type" value="Genomic_DNA"/>
</dbReference>
<feature type="signal peptide" evidence="2">
    <location>
        <begin position="1"/>
        <end position="23"/>
    </location>
</feature>
<keyword evidence="5" id="KW-1185">Reference proteome</keyword>
<feature type="compositionally biased region" description="Basic and acidic residues" evidence="1">
    <location>
        <begin position="27"/>
        <end position="36"/>
    </location>
</feature>
<sequence length="276" mass="30091">MKKIRKMLSLVITVCMVFVLVSCGGNGDKDAETTDDKETEESTGAEEEDAKETDDGENGEDVDVDFGKGVEWPEESMGDLPKPDVRVTAIIKDESSGQCVVTFSEMSEKTAAEYIQQLKDLGFGNGMEMAGEDSVIFSGTKVDGSVTFAYYTENGGGTISYGAIETEEVVDDTKDAAPWPAELMGGAPELAGRITDITNDNDRYITVYLERVEKADFEAYLEALEAAGFSVDKDKTSSLDDMDYRAYNEAGDWIRAHLRIEGSGNKATVEFEKADE</sequence>
<dbReference type="InterPro" id="IPR046526">
    <property type="entry name" value="DUF6591"/>
</dbReference>
<dbReference type="Proteomes" id="UP000199315">
    <property type="component" value="Unassembled WGS sequence"/>
</dbReference>
<dbReference type="PROSITE" id="PS51257">
    <property type="entry name" value="PROKAR_LIPOPROTEIN"/>
    <property type="match status" value="1"/>
</dbReference>
<evidence type="ECO:0000256" key="2">
    <source>
        <dbReference type="SAM" id="SignalP"/>
    </source>
</evidence>
<feature type="domain" description="DUF6591" evidence="3">
    <location>
        <begin position="179"/>
        <end position="255"/>
    </location>
</feature>
<accession>A0A1D3TUS9</accession>
<dbReference type="AlphaFoldDB" id="A0A1D3TUS9"/>
<dbReference type="RefSeq" id="WP_139133548.1">
    <property type="nucleotide sequence ID" value="NZ_FMKA01000014.1"/>
</dbReference>
<name>A0A1D3TUS9_9FIRM</name>
<feature type="compositionally biased region" description="Acidic residues" evidence="1">
    <location>
        <begin position="37"/>
        <end position="64"/>
    </location>
</feature>
<keyword evidence="2" id="KW-0732">Signal</keyword>
<evidence type="ECO:0000256" key="1">
    <source>
        <dbReference type="SAM" id="MobiDB-lite"/>
    </source>
</evidence>
<feature type="region of interest" description="Disordered" evidence="1">
    <location>
        <begin position="27"/>
        <end position="83"/>
    </location>
</feature>
<organism evidence="4 5">
    <name type="scientific">Anaerobium acetethylicum</name>
    <dbReference type="NCBI Taxonomy" id="1619234"/>
    <lineage>
        <taxon>Bacteria</taxon>
        <taxon>Bacillati</taxon>
        <taxon>Bacillota</taxon>
        <taxon>Clostridia</taxon>
        <taxon>Lachnospirales</taxon>
        <taxon>Lachnospiraceae</taxon>
        <taxon>Anaerobium</taxon>
    </lineage>
</organism>
<evidence type="ECO:0000313" key="5">
    <source>
        <dbReference type="Proteomes" id="UP000199315"/>
    </source>
</evidence>
<feature type="chain" id="PRO_5039474229" description="DUF6591 domain-containing protein" evidence="2">
    <location>
        <begin position="24"/>
        <end position="276"/>
    </location>
</feature>
<dbReference type="Pfam" id="PF20234">
    <property type="entry name" value="DUF6591"/>
    <property type="match status" value="1"/>
</dbReference>
<evidence type="ECO:0000259" key="3">
    <source>
        <dbReference type="Pfam" id="PF20234"/>
    </source>
</evidence>
<proteinExistence type="predicted"/>
<gene>
    <name evidence="4" type="ORF">SAMN05421730_101441</name>
</gene>